<dbReference type="InterPro" id="IPR025799">
    <property type="entry name" value="Arg_MeTrfase"/>
</dbReference>
<organism evidence="4">
    <name type="scientific">Aureococcus anophagefferens</name>
    <name type="common">Harmful bloom alga</name>
    <dbReference type="NCBI Taxonomy" id="44056"/>
    <lineage>
        <taxon>Eukaryota</taxon>
        <taxon>Sar</taxon>
        <taxon>Stramenopiles</taxon>
        <taxon>Ochrophyta</taxon>
        <taxon>Pelagophyceae</taxon>
        <taxon>Pelagomonadales</taxon>
        <taxon>Pelagomonadaceae</taxon>
        <taxon>Aureococcus</taxon>
    </lineage>
</organism>
<dbReference type="InterPro" id="IPR041698">
    <property type="entry name" value="Methyltransf_25"/>
</dbReference>
<dbReference type="GeneID" id="20223466"/>
<keyword evidence="1" id="KW-0949">S-adenosyl-L-methionine</keyword>
<reference evidence="3 4" key="1">
    <citation type="journal article" date="2011" name="Proc. Natl. Acad. Sci. U.S.A.">
        <title>Niche of harmful alga Aureococcus anophagefferens revealed through ecogenomics.</title>
        <authorList>
            <person name="Gobler C.J."/>
            <person name="Berry D.L."/>
            <person name="Dyhrman S.T."/>
            <person name="Wilhelm S.W."/>
            <person name="Salamov A."/>
            <person name="Lobanov A.V."/>
            <person name="Zhang Y."/>
            <person name="Collier J.L."/>
            <person name="Wurch L.L."/>
            <person name="Kustka A.B."/>
            <person name="Dill B.D."/>
            <person name="Shah M."/>
            <person name="VerBerkmoes N.C."/>
            <person name="Kuo A."/>
            <person name="Terry A."/>
            <person name="Pangilinan J."/>
            <person name="Lindquist E.A."/>
            <person name="Lucas S."/>
            <person name="Paulsen I.T."/>
            <person name="Hattenrath-Lehmann T.K."/>
            <person name="Talmage S.C."/>
            <person name="Walker E.A."/>
            <person name="Koch F."/>
            <person name="Burson A.M."/>
            <person name="Marcoval M.A."/>
            <person name="Tang Y.Z."/>
            <person name="Lecleir G.R."/>
            <person name="Coyne K.J."/>
            <person name="Berg G.M."/>
            <person name="Bertrand E.M."/>
            <person name="Saito M.A."/>
            <person name="Gladyshev V.N."/>
            <person name="Grigoriev I.V."/>
        </authorList>
    </citation>
    <scope>NUCLEOTIDE SEQUENCE [LARGE SCALE GENOMIC DNA]</scope>
    <source>
        <strain evidence="4">CCMP 1984</strain>
    </source>
</reference>
<evidence type="ECO:0000256" key="1">
    <source>
        <dbReference type="ARBA" id="ARBA00022691"/>
    </source>
</evidence>
<dbReference type="EMBL" id="GL833121">
    <property type="protein sequence ID" value="EGB12098.1"/>
    <property type="molecule type" value="Genomic_DNA"/>
</dbReference>
<dbReference type="Pfam" id="PF13649">
    <property type="entry name" value="Methyltransf_25"/>
    <property type="match status" value="1"/>
</dbReference>
<evidence type="ECO:0000313" key="3">
    <source>
        <dbReference type="EMBL" id="EGB12098.1"/>
    </source>
</evidence>
<dbReference type="OrthoDB" id="412876at2759"/>
<dbReference type="AlphaFoldDB" id="F0XYD0"/>
<dbReference type="GO" id="GO:0042054">
    <property type="term" value="F:histone methyltransferase activity"/>
    <property type="evidence" value="ECO:0007669"/>
    <property type="project" value="TreeGrafter"/>
</dbReference>
<evidence type="ECO:0000259" key="2">
    <source>
        <dbReference type="Pfam" id="PF13649"/>
    </source>
</evidence>
<dbReference type="SUPFAM" id="SSF53335">
    <property type="entry name" value="S-adenosyl-L-methionine-dependent methyltransferases"/>
    <property type="match status" value="1"/>
</dbReference>
<dbReference type="Gene3D" id="3.40.50.150">
    <property type="entry name" value="Vaccinia Virus protein VP39"/>
    <property type="match status" value="1"/>
</dbReference>
<dbReference type="PANTHER" id="PTHR11006:SF4">
    <property type="entry name" value="PROTEIN ARGININE N-METHYLTRANSFERASE 7"/>
    <property type="match status" value="1"/>
</dbReference>
<gene>
    <name evidence="3" type="ORF">AURANDRAFT_61429</name>
</gene>
<dbReference type="eggNOG" id="KOG1501">
    <property type="taxonomic scope" value="Eukaryota"/>
</dbReference>
<accession>F0XYD0</accession>
<feature type="domain" description="Methyltransferase" evidence="2">
    <location>
        <begin position="87"/>
        <end position="156"/>
    </location>
</feature>
<keyword evidence="4" id="KW-1185">Reference proteome</keyword>
<dbReference type="InterPro" id="IPR029063">
    <property type="entry name" value="SAM-dependent_MTases_sf"/>
</dbReference>
<sequence length="627" mass="65288">MERSIFDALRVTPEGGGATATLVGALDERGALAWRESPEDEAAAHLARKKWIVAMLRDGARNEAYAAAIAGAAEAVAARFGGGAVALEIGAGTGLLTLMLCDQALGHVVACEMEPAMCALARAHLDAHGVGSEACTLVNARSDEVSLPTPAVLVVSELVDHGLLGEGMLPSLRECFDSGTVRRDAVCVPRAATVYAALVACPALAARRGPRNGTGGVAWHRDGGCVGGLAAAPARLATLEGCARLTPWAPCATIGLEAATIPERGRHRAPAVAVVADAAGAADAVVFYWSLDLGFGLTTSNDPDGPYQDHWLQMAMPLPARVDVRAGDEIALTAIHDDEAVVFDVSIRGAPAADAAALCSCGWHVWCSHGRLAALAAFDAAPPRRASAGDARPRVDVGDSAPVALAAAAADGCPHTAVLCDDRDALLASRVDARVEIARSLDDVSPRRVVVGEPFYHALEGHPLATALRFWRRANALDAAAVEPRGATVVLEALRSDELRAAYGPLPDSILDLPHGAAAAAWREAAATLVPLDLADYAYEVASETVLCAFDFERPFEDVAARVAVPDCGPVDAFALAVRFHGRGADARRLARFHVGEPGATDVLFELRGDGSCALDVVARKKRPREE</sequence>
<protein>
    <recommendedName>
        <fullName evidence="2">Methyltransferase domain-containing protein</fullName>
    </recommendedName>
</protein>
<dbReference type="Gene3D" id="2.70.160.11">
    <property type="entry name" value="Hnrnp arginine n-methyltransferase1"/>
    <property type="match status" value="1"/>
</dbReference>
<evidence type="ECO:0000313" key="4">
    <source>
        <dbReference type="Proteomes" id="UP000002729"/>
    </source>
</evidence>
<dbReference type="Proteomes" id="UP000002729">
    <property type="component" value="Unassembled WGS sequence"/>
</dbReference>
<dbReference type="PANTHER" id="PTHR11006">
    <property type="entry name" value="PROTEIN ARGININE N-METHYLTRANSFERASE"/>
    <property type="match status" value="1"/>
</dbReference>
<proteinExistence type="predicted"/>
<dbReference type="GO" id="GO:0016274">
    <property type="term" value="F:protein-arginine N-methyltransferase activity"/>
    <property type="evidence" value="ECO:0007669"/>
    <property type="project" value="InterPro"/>
</dbReference>
<dbReference type="KEGG" id="aaf:AURANDRAFT_61429"/>
<dbReference type="RefSeq" id="XP_009033188.1">
    <property type="nucleotide sequence ID" value="XM_009034940.1"/>
</dbReference>
<name>F0XYD0_AURAN</name>
<dbReference type="InParanoid" id="F0XYD0"/>